<dbReference type="RefSeq" id="WP_191721736.1">
    <property type="nucleotide sequence ID" value="NZ_JACSQK010000001.1"/>
</dbReference>
<organism evidence="5 6">
    <name type="scientific">Comamonas avium</name>
    <dbReference type="NCBI Taxonomy" id="2762231"/>
    <lineage>
        <taxon>Bacteria</taxon>
        <taxon>Pseudomonadati</taxon>
        <taxon>Pseudomonadota</taxon>
        <taxon>Betaproteobacteria</taxon>
        <taxon>Burkholderiales</taxon>
        <taxon>Comamonadaceae</taxon>
        <taxon>Comamonas</taxon>
    </lineage>
</organism>
<comment type="similarity">
    <text evidence="1">Belongs to the GSP E family.</text>
</comment>
<dbReference type="PANTHER" id="PTHR30258:SF3">
    <property type="entry name" value="SLL1921 PROTEIN"/>
    <property type="match status" value="1"/>
</dbReference>
<protein>
    <submittedName>
        <fullName evidence="5">Flp pilus assembly complex ATPase component TadA</fullName>
    </submittedName>
</protein>
<evidence type="ECO:0000256" key="2">
    <source>
        <dbReference type="ARBA" id="ARBA00022741"/>
    </source>
</evidence>
<sequence>MQFVGNKHYYLQFPPINKMSEPTITDFRLSIEADKPTIIFPGPLVVTSEHSETIEQLKEEIKKNPHSKMIELGDGSRWRNQRMRDDRYALRRMPKECPNIENLGLPRWIKALLLQSSMKEQGGLIVVFGQTGAGKTTTFSATIAGRLTLHGGYGLTLEDPPEHPLEGSHGKAGYCEQLDVDELGGYEKAIHTALRCFPAKDSSMLGYGEIRENLTAAELVRIAVDGHLVLATMHAKSIPEGLQRLAAMANAAGEPNANDLLSTGLQLAIHQKFVANGRLDVQALPRDNKASAHIQKGEFSALKEEVKKHFMNNSDDS</sequence>
<keyword evidence="3" id="KW-0067">ATP-binding</keyword>
<evidence type="ECO:0000256" key="3">
    <source>
        <dbReference type="ARBA" id="ARBA00022840"/>
    </source>
</evidence>
<dbReference type="Pfam" id="PF00437">
    <property type="entry name" value="T2SSE"/>
    <property type="match status" value="1"/>
</dbReference>
<dbReference type="InterPro" id="IPR001482">
    <property type="entry name" value="T2SS/T4SS_dom"/>
</dbReference>
<accession>A0ABR8S792</accession>
<proteinExistence type="inferred from homology"/>
<evidence type="ECO:0000256" key="1">
    <source>
        <dbReference type="ARBA" id="ARBA00006611"/>
    </source>
</evidence>
<dbReference type="Gene3D" id="3.40.50.300">
    <property type="entry name" value="P-loop containing nucleotide triphosphate hydrolases"/>
    <property type="match status" value="1"/>
</dbReference>
<keyword evidence="2" id="KW-0547">Nucleotide-binding</keyword>
<gene>
    <name evidence="5" type="primary">tadA</name>
    <name evidence="5" type="ORF">H9646_02515</name>
</gene>
<reference evidence="5 6" key="1">
    <citation type="submission" date="2020-08" db="EMBL/GenBank/DDBJ databases">
        <title>A Genomic Blueprint of the Chicken Gut Microbiome.</title>
        <authorList>
            <person name="Gilroy R."/>
            <person name="Ravi A."/>
            <person name="Getino M."/>
            <person name="Pursley I."/>
            <person name="Horton D.L."/>
            <person name="Alikhan N.-F."/>
            <person name="Baker D."/>
            <person name="Gharbi K."/>
            <person name="Hall N."/>
            <person name="Watson M."/>
            <person name="Adriaenssens E.M."/>
            <person name="Foster-Nyarko E."/>
            <person name="Jarju S."/>
            <person name="Secka A."/>
            <person name="Antonio M."/>
            <person name="Oren A."/>
            <person name="Chaudhuri R."/>
            <person name="La Ragione R.M."/>
            <person name="Hildebrand F."/>
            <person name="Pallen M.J."/>
        </authorList>
    </citation>
    <scope>NUCLEOTIDE SEQUENCE [LARGE SCALE GENOMIC DNA]</scope>
    <source>
        <strain evidence="5 6">Sa2CVA6</strain>
    </source>
</reference>
<evidence type="ECO:0000313" key="6">
    <source>
        <dbReference type="Proteomes" id="UP000634919"/>
    </source>
</evidence>
<evidence type="ECO:0000259" key="4">
    <source>
        <dbReference type="Pfam" id="PF00437"/>
    </source>
</evidence>
<dbReference type="Proteomes" id="UP000634919">
    <property type="component" value="Unassembled WGS sequence"/>
</dbReference>
<feature type="domain" description="Bacterial type II secretion system protein E" evidence="4">
    <location>
        <begin position="89"/>
        <end position="275"/>
    </location>
</feature>
<comment type="caution">
    <text evidence="5">The sequence shown here is derived from an EMBL/GenBank/DDBJ whole genome shotgun (WGS) entry which is preliminary data.</text>
</comment>
<dbReference type="PANTHER" id="PTHR30258">
    <property type="entry name" value="TYPE II SECRETION SYSTEM PROTEIN GSPE-RELATED"/>
    <property type="match status" value="1"/>
</dbReference>
<dbReference type="SUPFAM" id="SSF52540">
    <property type="entry name" value="P-loop containing nucleoside triphosphate hydrolases"/>
    <property type="match status" value="1"/>
</dbReference>
<dbReference type="InterPro" id="IPR027417">
    <property type="entry name" value="P-loop_NTPase"/>
</dbReference>
<name>A0ABR8S792_9BURK</name>
<dbReference type="EMBL" id="JACSQK010000001">
    <property type="protein sequence ID" value="MBD7959341.1"/>
    <property type="molecule type" value="Genomic_DNA"/>
</dbReference>
<evidence type="ECO:0000313" key="5">
    <source>
        <dbReference type="EMBL" id="MBD7959341.1"/>
    </source>
</evidence>
<keyword evidence="6" id="KW-1185">Reference proteome</keyword>